<dbReference type="EMBL" id="LJBN01000116">
    <property type="protein sequence ID" value="OOQ89059.1"/>
    <property type="molecule type" value="Genomic_DNA"/>
</dbReference>
<accession>A0A1S9RU40</accession>
<dbReference type="PANTHER" id="PTHR43008">
    <property type="entry name" value="BENZIL REDUCTASE"/>
    <property type="match status" value="1"/>
</dbReference>
<dbReference type="Pfam" id="PF13561">
    <property type="entry name" value="adh_short_C2"/>
    <property type="match status" value="1"/>
</dbReference>
<dbReference type="InterPro" id="IPR020904">
    <property type="entry name" value="Sc_DH/Rdtase_CS"/>
</dbReference>
<dbReference type="GO" id="GO:0019594">
    <property type="term" value="P:mannitol metabolic process"/>
    <property type="evidence" value="ECO:0007669"/>
    <property type="project" value="UniProtKB-ARBA"/>
</dbReference>
<organism evidence="4 5">
    <name type="scientific">Penicillium brasilianum</name>
    <dbReference type="NCBI Taxonomy" id="104259"/>
    <lineage>
        <taxon>Eukaryota</taxon>
        <taxon>Fungi</taxon>
        <taxon>Dikarya</taxon>
        <taxon>Ascomycota</taxon>
        <taxon>Pezizomycotina</taxon>
        <taxon>Eurotiomycetes</taxon>
        <taxon>Eurotiomycetidae</taxon>
        <taxon>Eurotiales</taxon>
        <taxon>Aspergillaceae</taxon>
        <taxon>Penicillium</taxon>
    </lineage>
</organism>
<sequence length="302" mass="32486">MAASPIQNGLFVHNNTVAPEHPSLMSMFSLKGKTAIVTGAGAGIGLAVAHGLAEAGANVALWYNSNAKAVERAAEIAQKYGVQGKWLPQLAMPKAYKVQVTDPKAVQEATDTVVKDFNGRLDVFIANAGIPWTQGPMVDGPIEHYRDVVNIDLDGTFYCARAAASHWRRQKEEGTDINGNKLTNFTYGSFVATASMSGHIVNFPQMQAAYNAAKSGVVHLCKSLSVEWVRFARANTVSPGYIATEISNFVPEETKNIWRDKIPMGREGEAHELKGAYLYLASDASTYTTGADLIVDGGYCAP</sequence>
<dbReference type="InterPro" id="IPR002347">
    <property type="entry name" value="SDR_fam"/>
</dbReference>
<dbReference type="PRINTS" id="PR00080">
    <property type="entry name" value="SDRFAMILY"/>
</dbReference>
<evidence type="ECO:0000256" key="2">
    <source>
        <dbReference type="ARBA" id="ARBA00022857"/>
    </source>
</evidence>
<evidence type="ECO:0000256" key="1">
    <source>
        <dbReference type="ARBA" id="ARBA00006484"/>
    </source>
</evidence>
<dbReference type="Gene3D" id="3.40.50.720">
    <property type="entry name" value="NAD(P)-binding Rossmann-like Domain"/>
    <property type="match status" value="1"/>
</dbReference>
<keyword evidence="3" id="KW-0560">Oxidoreductase</keyword>
<evidence type="ECO:0000256" key="3">
    <source>
        <dbReference type="ARBA" id="ARBA00023002"/>
    </source>
</evidence>
<evidence type="ECO:0000313" key="4">
    <source>
        <dbReference type="EMBL" id="OOQ89059.1"/>
    </source>
</evidence>
<reference evidence="5" key="1">
    <citation type="submission" date="2015-09" db="EMBL/GenBank/DDBJ databases">
        <authorList>
            <person name="Fill T.P."/>
            <person name="Baretta J.F."/>
            <person name="de Almeida L.G."/>
            <person name="Rocha M."/>
            <person name="de Souza D.H."/>
            <person name="Malavazi I."/>
            <person name="Cerdeira L.T."/>
            <person name="Hong H."/>
            <person name="Samborskyy M."/>
            <person name="de Vasconcelos A.T."/>
            <person name="Leadlay P."/>
            <person name="Rodrigues-Filho E."/>
        </authorList>
    </citation>
    <scope>NUCLEOTIDE SEQUENCE [LARGE SCALE GENOMIC DNA]</scope>
    <source>
        <strain evidence="5">LaBioMMi 136</strain>
    </source>
</reference>
<protein>
    <submittedName>
        <fullName evidence="4">Putative NADP-dependent mannitol dehydrogenase</fullName>
    </submittedName>
</protein>
<dbReference type="FunFam" id="3.40.50.720:FF:000090">
    <property type="entry name" value="NADP-dependent mannitol dehydrogenase"/>
    <property type="match status" value="1"/>
</dbReference>
<dbReference type="PROSITE" id="PS00061">
    <property type="entry name" value="ADH_SHORT"/>
    <property type="match status" value="1"/>
</dbReference>
<keyword evidence="2" id="KW-0521">NADP</keyword>
<dbReference type="PRINTS" id="PR00081">
    <property type="entry name" value="GDHRDH"/>
</dbReference>
<gene>
    <name evidence="4" type="ORF">PEBR_10460</name>
</gene>
<proteinExistence type="inferred from homology"/>
<name>A0A1S9RU40_PENBI</name>
<evidence type="ECO:0000313" key="5">
    <source>
        <dbReference type="Proteomes" id="UP000190744"/>
    </source>
</evidence>
<dbReference type="PANTHER" id="PTHR43008:SF13">
    <property type="entry name" value="L-XYLULOSE REDUCTASE-RELATED"/>
    <property type="match status" value="1"/>
</dbReference>
<comment type="caution">
    <text evidence="4">The sequence shown here is derived from an EMBL/GenBank/DDBJ whole genome shotgun (WGS) entry which is preliminary data.</text>
</comment>
<dbReference type="InterPro" id="IPR036291">
    <property type="entry name" value="NAD(P)-bd_dom_sf"/>
</dbReference>
<dbReference type="CDD" id="cd05352">
    <property type="entry name" value="MDH-like_SDR_c"/>
    <property type="match status" value="1"/>
</dbReference>
<comment type="similarity">
    <text evidence="1">Belongs to the short-chain dehydrogenases/reductases (SDR) family.</text>
</comment>
<dbReference type="GO" id="GO:0050664">
    <property type="term" value="F:oxidoreductase activity, acting on NAD(P)H, oxygen as acceptor"/>
    <property type="evidence" value="ECO:0007669"/>
    <property type="project" value="TreeGrafter"/>
</dbReference>
<dbReference type="Proteomes" id="UP000190744">
    <property type="component" value="Unassembled WGS sequence"/>
</dbReference>
<dbReference type="AlphaFoldDB" id="A0A1S9RU40"/>
<dbReference type="GO" id="GO:0050085">
    <property type="term" value="F:mannitol 2-dehydrogenase (NADP+) activity"/>
    <property type="evidence" value="ECO:0007669"/>
    <property type="project" value="UniProtKB-ARBA"/>
</dbReference>
<dbReference type="SUPFAM" id="SSF51735">
    <property type="entry name" value="NAD(P)-binding Rossmann-fold domains"/>
    <property type="match status" value="1"/>
</dbReference>